<comment type="caution">
    <text evidence="2">The sequence shown here is derived from an EMBL/GenBank/DDBJ whole genome shotgun (WGS) entry which is preliminary data.</text>
</comment>
<accession>A0AAE0R9G5</accession>
<reference evidence="2" key="1">
    <citation type="submission" date="2023-06" db="EMBL/GenBank/DDBJ databases">
        <title>Male Hemibagrus guttatus genome.</title>
        <authorList>
            <person name="Bian C."/>
        </authorList>
    </citation>
    <scope>NUCLEOTIDE SEQUENCE</scope>
    <source>
        <strain evidence="2">Male_cb2023</strain>
        <tissue evidence="2">Muscle</tissue>
    </source>
</reference>
<feature type="domain" description="Integrase catalytic" evidence="1">
    <location>
        <begin position="1"/>
        <end position="146"/>
    </location>
</feature>
<dbReference type="SUPFAM" id="SSF53098">
    <property type="entry name" value="Ribonuclease H-like"/>
    <property type="match status" value="1"/>
</dbReference>
<dbReference type="GO" id="GO:0015074">
    <property type="term" value="P:DNA integration"/>
    <property type="evidence" value="ECO:0007669"/>
    <property type="project" value="InterPro"/>
</dbReference>
<sequence>MPWSHLAIDFLTDLPSSQRFTTVMVVIDHFSKACKMVPLKGLPMAMDTASAIFQHMFRNFGLPEDIMSDRGPQFTSRVWRSFCAQLGITVSLTSGYHPQSNGQVERLNQEIGRFLRTYCSTEQHRWSEFLPSIVSLDGRTFRGPCC</sequence>
<dbReference type="AlphaFoldDB" id="A0AAE0R9G5"/>
<dbReference type="Gene3D" id="3.30.420.10">
    <property type="entry name" value="Ribonuclease H-like superfamily/Ribonuclease H"/>
    <property type="match status" value="1"/>
</dbReference>
<dbReference type="InterPro" id="IPR036397">
    <property type="entry name" value="RNaseH_sf"/>
</dbReference>
<dbReference type="PANTHER" id="PTHR37984">
    <property type="entry name" value="PROTEIN CBG26694"/>
    <property type="match status" value="1"/>
</dbReference>
<dbReference type="InterPro" id="IPR012337">
    <property type="entry name" value="RNaseH-like_sf"/>
</dbReference>
<gene>
    <name evidence="2" type="ORF">QTP70_001320</name>
</gene>
<dbReference type="GO" id="GO:0003676">
    <property type="term" value="F:nucleic acid binding"/>
    <property type="evidence" value="ECO:0007669"/>
    <property type="project" value="InterPro"/>
</dbReference>
<dbReference type="Pfam" id="PF00665">
    <property type="entry name" value="rve"/>
    <property type="match status" value="1"/>
</dbReference>
<evidence type="ECO:0000313" key="2">
    <source>
        <dbReference type="EMBL" id="KAK3547947.1"/>
    </source>
</evidence>
<evidence type="ECO:0000313" key="3">
    <source>
        <dbReference type="Proteomes" id="UP001274896"/>
    </source>
</evidence>
<organism evidence="2 3">
    <name type="scientific">Hemibagrus guttatus</name>
    <dbReference type="NCBI Taxonomy" id="175788"/>
    <lineage>
        <taxon>Eukaryota</taxon>
        <taxon>Metazoa</taxon>
        <taxon>Chordata</taxon>
        <taxon>Craniata</taxon>
        <taxon>Vertebrata</taxon>
        <taxon>Euteleostomi</taxon>
        <taxon>Actinopterygii</taxon>
        <taxon>Neopterygii</taxon>
        <taxon>Teleostei</taxon>
        <taxon>Ostariophysi</taxon>
        <taxon>Siluriformes</taxon>
        <taxon>Bagridae</taxon>
        <taxon>Hemibagrus</taxon>
    </lineage>
</organism>
<dbReference type="PROSITE" id="PS50994">
    <property type="entry name" value="INTEGRASE"/>
    <property type="match status" value="1"/>
</dbReference>
<proteinExistence type="predicted"/>
<dbReference type="InterPro" id="IPR050951">
    <property type="entry name" value="Retrovirus_Pol_polyprotein"/>
</dbReference>
<name>A0AAE0R9G5_9TELE</name>
<evidence type="ECO:0000259" key="1">
    <source>
        <dbReference type="PROSITE" id="PS50994"/>
    </source>
</evidence>
<dbReference type="EMBL" id="JAUCMX010000004">
    <property type="protein sequence ID" value="KAK3547947.1"/>
    <property type="molecule type" value="Genomic_DNA"/>
</dbReference>
<dbReference type="PANTHER" id="PTHR37984:SF5">
    <property type="entry name" value="PROTEIN NYNRIN-LIKE"/>
    <property type="match status" value="1"/>
</dbReference>
<dbReference type="Proteomes" id="UP001274896">
    <property type="component" value="Unassembled WGS sequence"/>
</dbReference>
<dbReference type="InterPro" id="IPR001584">
    <property type="entry name" value="Integrase_cat-core"/>
</dbReference>
<keyword evidence="3" id="KW-1185">Reference proteome</keyword>
<protein>
    <recommendedName>
        <fullName evidence="1">Integrase catalytic domain-containing protein</fullName>
    </recommendedName>
</protein>